<organism evidence="1 2">
    <name type="scientific">Kitasatospora viridis</name>
    <dbReference type="NCBI Taxonomy" id="281105"/>
    <lineage>
        <taxon>Bacteria</taxon>
        <taxon>Bacillati</taxon>
        <taxon>Actinomycetota</taxon>
        <taxon>Actinomycetes</taxon>
        <taxon>Kitasatosporales</taxon>
        <taxon>Streptomycetaceae</taxon>
        <taxon>Kitasatospora</taxon>
    </lineage>
</organism>
<sequence length="328" mass="33246">MSLDEDDLTRMLQESVEDLQPPVPAMLTEAGRSGRRRIRVRRTLQAAGAATTVAALVAVGTLVGHGSGSGTGVQAAAASSPRASVGAVSSPTAAPTTATGLVGAAGSAGTAPTAGAASPTADLTWQATLKILSDLLPPGAKLADLDPVMTRSGDHYSELQVEYDDGAGASTVSLTMQPTPTSGMIGAVTDCTNFSATDEGPRKPGYEPAACRLTQLPDGSKVLSITHGVDAVGYYDNSVRLTRPNGDYVQIQVGNGTLGPLQPTHPGSNITVTRDKPPLDAAALAAIAENSVWQFKIPQSLADSGAAFARTVSEFPCPTGAGTHCVSA</sequence>
<keyword evidence="2" id="KW-1185">Reference proteome</keyword>
<comment type="caution">
    <text evidence="1">The sequence shown here is derived from an EMBL/GenBank/DDBJ whole genome shotgun (WGS) entry which is preliminary data.</text>
</comment>
<dbReference type="Proteomes" id="UP000317940">
    <property type="component" value="Unassembled WGS sequence"/>
</dbReference>
<dbReference type="EMBL" id="VIWT01000001">
    <property type="protein sequence ID" value="TWG01231.1"/>
    <property type="molecule type" value="Genomic_DNA"/>
</dbReference>
<dbReference type="AlphaFoldDB" id="A0A561UPF7"/>
<evidence type="ECO:0000313" key="2">
    <source>
        <dbReference type="Proteomes" id="UP000317940"/>
    </source>
</evidence>
<proteinExistence type="predicted"/>
<dbReference type="OrthoDB" id="3870417at2"/>
<accession>A0A561UPF7</accession>
<protein>
    <submittedName>
        <fullName evidence="1">Uncharacterized protein</fullName>
    </submittedName>
</protein>
<dbReference type="RefSeq" id="WP_145907292.1">
    <property type="nucleotide sequence ID" value="NZ_BAAAMZ010000040.1"/>
</dbReference>
<reference evidence="1 2" key="1">
    <citation type="submission" date="2019-06" db="EMBL/GenBank/DDBJ databases">
        <title>Sequencing the genomes of 1000 actinobacteria strains.</title>
        <authorList>
            <person name="Klenk H.-P."/>
        </authorList>
    </citation>
    <scope>NUCLEOTIDE SEQUENCE [LARGE SCALE GENOMIC DNA]</scope>
    <source>
        <strain evidence="1 2">DSM 44826</strain>
    </source>
</reference>
<evidence type="ECO:0000313" key="1">
    <source>
        <dbReference type="EMBL" id="TWG01231.1"/>
    </source>
</evidence>
<gene>
    <name evidence="1" type="ORF">FHX73_115123</name>
</gene>
<name>A0A561UPF7_9ACTN</name>